<name>D3B0S1_HETP5</name>
<dbReference type="InterPro" id="IPR052014">
    <property type="entry name" value="Dictyostelium_Tiger"/>
</dbReference>
<feature type="coiled-coil region" evidence="2">
    <location>
        <begin position="176"/>
        <end position="203"/>
    </location>
</feature>
<dbReference type="InterPro" id="IPR013783">
    <property type="entry name" value="Ig-like_fold"/>
</dbReference>
<dbReference type="SUPFAM" id="SSF81296">
    <property type="entry name" value="E set domains"/>
    <property type="match status" value="1"/>
</dbReference>
<dbReference type="InParanoid" id="D3B0S1"/>
<dbReference type="InterPro" id="IPR014756">
    <property type="entry name" value="Ig_E-set"/>
</dbReference>
<dbReference type="PANTHER" id="PTHR31341">
    <property type="entry name" value="IPT/TIG DOMAIN-CONTAINING PROTEIN-RELATED-RELATED"/>
    <property type="match status" value="1"/>
</dbReference>
<dbReference type="Proteomes" id="UP000001396">
    <property type="component" value="Unassembled WGS sequence"/>
</dbReference>
<evidence type="ECO:0000313" key="3">
    <source>
        <dbReference type="EMBL" id="EFA84895.1"/>
    </source>
</evidence>
<dbReference type="GeneID" id="31357414"/>
<keyword evidence="4" id="KW-1185">Reference proteome</keyword>
<organism evidence="3 4">
    <name type="scientific">Heterostelium pallidum (strain ATCC 26659 / Pp 5 / PN500)</name>
    <name type="common">Cellular slime mold</name>
    <name type="synonym">Polysphondylium pallidum</name>
    <dbReference type="NCBI Taxonomy" id="670386"/>
    <lineage>
        <taxon>Eukaryota</taxon>
        <taxon>Amoebozoa</taxon>
        <taxon>Evosea</taxon>
        <taxon>Eumycetozoa</taxon>
        <taxon>Dictyostelia</taxon>
        <taxon>Acytosteliales</taxon>
        <taxon>Acytosteliaceae</taxon>
        <taxon>Heterostelium</taxon>
    </lineage>
</organism>
<accession>D3B0S1</accession>
<dbReference type="AlphaFoldDB" id="D3B0S1"/>
<dbReference type="Gene3D" id="2.60.40.10">
    <property type="entry name" value="Immunoglobulins"/>
    <property type="match status" value="1"/>
</dbReference>
<evidence type="ECO:0000313" key="4">
    <source>
        <dbReference type="Proteomes" id="UP000001396"/>
    </source>
</evidence>
<keyword evidence="2" id="KW-0175">Coiled coil</keyword>
<reference evidence="3 4" key="1">
    <citation type="journal article" date="2011" name="Genome Res.">
        <title>Phylogeny-wide analysis of social amoeba genomes highlights ancient origins for complex intercellular communication.</title>
        <authorList>
            <person name="Heidel A.J."/>
            <person name="Lawal H.M."/>
            <person name="Felder M."/>
            <person name="Schilde C."/>
            <person name="Helps N.R."/>
            <person name="Tunggal B."/>
            <person name="Rivero F."/>
            <person name="John U."/>
            <person name="Schleicher M."/>
            <person name="Eichinger L."/>
            <person name="Platzer M."/>
            <person name="Noegel A.A."/>
            <person name="Schaap P."/>
            <person name="Gloeckner G."/>
        </authorList>
    </citation>
    <scope>NUCLEOTIDE SEQUENCE [LARGE SCALE GENOMIC DNA]</scope>
    <source>
        <strain evidence="4">ATCC 26659 / Pp 5 / PN500</strain>
    </source>
</reference>
<sequence length="698" mass="77809">MPTASRIFSSSIRKLKLPILLTRNPNILDENTQLTTLNVNSVGPKEIDFIRSQLGSITKLIVPNVLWGLVASKSPSIKRIIFHNYNVNDHCAYSKTNSNRATGYAHIKSKHRPFTSTLGTIKTYAKKIYDASENHIENQTIEETYPNLKFLYCHDSSYFNDRVFYKEYLFEFLNKNKEYRQQSHKEEQDMDKEQEKLKEFINEMAAIGVPIYKSSECKTISDAVDKIGFTYRDSGLFTNHTGVVLDISSLSNEFKYAGLKLLTLTINDPHSNVSRSTTSNMPIEPIITKTTTTSSDLGGPVTISGDLFDSVNSFGFKTIKTIQIGSQSCLNVVDLSVYSNSFICQLGPISKMSNNQQFTNIPILVTIEGATSNNSTILFNYDVPSISNIYQNGSKIYFEGELLGYSSQISKTWISVSNSTMINNSFVPTQIDIESLPLVSNRSSVNRKWIVQFRIPNNFKSGLFNFFISNHNNQLISNSVQLSIKADIGEISTPQTKGDTLTIFGALFGNPISIKFTNRPDIKNTSNPMLIDSSTIIVNISPGSGQNIDLELNVNGVITSKSFRYHEPTITSVTPISRHGGVITISGSNYDVNNTSVFIFNTIGCNTTTIVNDTTIYCQVKLNGSDTLKFGENLNVTIIVNTQIVISSTLNITSITGGQETNILRIVLPIERKKKKRSLQFLTFEKIKSSTTLLKPVQ</sequence>
<comment type="caution">
    <text evidence="3">The sequence shown here is derived from an EMBL/GenBank/DDBJ whole genome shotgun (WGS) entry which is preliminary data.</text>
</comment>
<dbReference type="EMBL" id="ADBJ01000008">
    <property type="protein sequence ID" value="EFA84895.1"/>
    <property type="molecule type" value="Genomic_DNA"/>
</dbReference>
<keyword evidence="1" id="KW-0325">Glycoprotein</keyword>
<gene>
    <name evidence="3" type="primary">tgrI1</name>
    <name evidence="3" type="ORF">PPL_01888</name>
</gene>
<dbReference type="CDD" id="cd00102">
    <property type="entry name" value="IPT"/>
    <property type="match status" value="1"/>
</dbReference>
<proteinExistence type="predicted"/>
<dbReference type="RefSeq" id="XP_020437005.1">
    <property type="nucleotide sequence ID" value="XM_020572888.1"/>
</dbReference>
<evidence type="ECO:0000256" key="2">
    <source>
        <dbReference type="SAM" id="Coils"/>
    </source>
</evidence>
<protein>
    <submittedName>
        <fullName evidence="3">IPT/TIG domain-containing protein</fullName>
    </submittedName>
</protein>
<evidence type="ECO:0000256" key="1">
    <source>
        <dbReference type="ARBA" id="ARBA00023180"/>
    </source>
</evidence>